<dbReference type="SUPFAM" id="SSF103612">
    <property type="entry name" value="SBT domain"/>
    <property type="match status" value="1"/>
</dbReference>
<dbReference type="InterPro" id="IPR002110">
    <property type="entry name" value="Ankyrin_rpt"/>
</dbReference>
<evidence type="ECO:0000256" key="3">
    <source>
        <dbReference type="ARBA" id="ARBA00022771"/>
    </source>
</evidence>
<dbReference type="GO" id="GO:0003677">
    <property type="term" value="F:DNA binding"/>
    <property type="evidence" value="ECO:0007669"/>
    <property type="project" value="UniProtKB-KW"/>
</dbReference>
<dbReference type="Pfam" id="PF26102">
    <property type="entry name" value="Ig_SPL7"/>
    <property type="match status" value="1"/>
</dbReference>
<dbReference type="InterPro" id="IPR004333">
    <property type="entry name" value="SBP_dom"/>
</dbReference>
<keyword evidence="3 9" id="KW-0863">Zinc-finger</keyword>
<dbReference type="PANTHER" id="PTHR31251">
    <property type="entry name" value="SQUAMOSA PROMOTER-BINDING-LIKE PROTEIN 4"/>
    <property type="match status" value="1"/>
</dbReference>
<dbReference type="AlphaFoldDB" id="A0A835BS83"/>
<organism evidence="13 14">
    <name type="scientific">Digitaria exilis</name>
    <dbReference type="NCBI Taxonomy" id="1010633"/>
    <lineage>
        <taxon>Eukaryota</taxon>
        <taxon>Viridiplantae</taxon>
        <taxon>Streptophyta</taxon>
        <taxon>Embryophyta</taxon>
        <taxon>Tracheophyta</taxon>
        <taxon>Spermatophyta</taxon>
        <taxon>Magnoliopsida</taxon>
        <taxon>Liliopsida</taxon>
        <taxon>Poales</taxon>
        <taxon>Poaceae</taxon>
        <taxon>PACMAD clade</taxon>
        <taxon>Panicoideae</taxon>
        <taxon>Panicodae</taxon>
        <taxon>Paniceae</taxon>
        <taxon>Anthephorinae</taxon>
        <taxon>Digitaria</taxon>
    </lineage>
</organism>
<dbReference type="Pfam" id="PF03110">
    <property type="entry name" value="SBP"/>
    <property type="match status" value="1"/>
</dbReference>
<evidence type="ECO:0000256" key="7">
    <source>
        <dbReference type="ARBA" id="ARBA00023163"/>
    </source>
</evidence>
<dbReference type="EMBL" id="JACEFO010001756">
    <property type="protein sequence ID" value="KAF8708668.1"/>
    <property type="molecule type" value="Genomic_DNA"/>
</dbReference>
<gene>
    <name evidence="13" type="ORF">HU200_030050</name>
</gene>
<dbReference type="Proteomes" id="UP000636709">
    <property type="component" value="Unassembled WGS sequence"/>
</dbReference>
<feature type="transmembrane region" description="Helical" evidence="11">
    <location>
        <begin position="942"/>
        <end position="965"/>
    </location>
</feature>
<dbReference type="PROSITE" id="PS51141">
    <property type="entry name" value="ZF_SBP"/>
    <property type="match status" value="1"/>
</dbReference>
<feature type="region of interest" description="Disordered" evidence="10">
    <location>
        <begin position="304"/>
        <end position="348"/>
    </location>
</feature>
<evidence type="ECO:0000256" key="4">
    <source>
        <dbReference type="ARBA" id="ARBA00022833"/>
    </source>
</evidence>
<keyword evidence="6" id="KW-0238">DNA-binding</keyword>
<feature type="region of interest" description="Disordered" evidence="10">
    <location>
        <begin position="51"/>
        <end position="82"/>
    </location>
</feature>
<sequence length="987" mass="107944">MEAARLGAQSGHLYGGGMGELDLNRRENRLFGWDLNDWSWDSERFVATPVPTAATHGSGSNSSPSSSEEAEAEVTRNGLTGDSDKRKRVVVIDDDEREDQGTIVNGGGSLSLRIGAGAVSVGAMENGDVNEDERNGKKIRVQGGSSSGPACQVEGCGADLTAAKDYHRRHKVCEMHAKASTAMVGNTVQRFCQQCSRFHLLQEFDEGKRSCRRRLAGHNRRRRKTRPDIAVGGTASIEDKVSNYLLLSLIGICANLNTDSVQHSNNQELLSTLLKNLGSVAKSLEPKELCKLLEAYQSLQNGSNAGTSGTANAAEEAAGPSNSKLPSVNGSHRGQASSSAGPVQSKATMVVAPEPASCKFKDFDLNDTCNDMEGFEDGQEGSPTPAFKAADSPNCASWMQQDSTQSPPQTSGNSDTTSTQSLSSSNGDARVISQMDTLFIASSVQKCHANTEKCRTDKIVFKLFNKVPSDLPPVLRSQILGWLSSSPTDIESHIRPGCVILTVYLRLVESAWRELSDNMSLRLEKLLNSSTDDFWASGLVFVMVRRQLAFMHNGQIMLDRPLVPSSHHYCKILRVRPVAAPYSATVNFRVEGFNLLSTSSRLICSFEGHCVFQEDTDTIADDAEYEDRDIECLSFCCSIPGRRGRGFIEVEDSGFSNGFFPFIIAEKDVCSEVSELESIFESSSYRHADVDDNARDQALEFLNELGWLLHRANRMSKQDETDTPLASFSMLRFRNLGIFAMEREWCAVIKMLLDFLFIGLVDVGSRSPEEVVLSENLLHAAVRMKSVQMVRFLLRYKPNKNSKGTAQTYLFRPDALGPSTITPLHIAAATSDAEDVLDVLTDDPGLVGISAWSNARDETGFTPEDYARQRGNDAYLNLVQMKIDKHLSKGHVVLGVPSSMCSGVKPGNVSLEICRPMSASVPSCLICTQQARVNPSPGPRTFLYRPAMLTVMGVAVVCVCVGILLHTFPRVYAAPTFRWELLERGPM</sequence>
<evidence type="ECO:0000256" key="9">
    <source>
        <dbReference type="PROSITE-ProRule" id="PRU00470"/>
    </source>
</evidence>
<feature type="domain" description="SBP-type" evidence="12">
    <location>
        <begin position="148"/>
        <end position="225"/>
    </location>
</feature>
<evidence type="ECO:0000256" key="11">
    <source>
        <dbReference type="SAM" id="Phobius"/>
    </source>
</evidence>
<feature type="compositionally biased region" description="Low complexity" evidence="10">
    <location>
        <begin position="400"/>
        <end position="425"/>
    </location>
</feature>
<evidence type="ECO:0000313" key="13">
    <source>
        <dbReference type="EMBL" id="KAF8708668.1"/>
    </source>
</evidence>
<keyword evidence="11" id="KW-0472">Membrane</keyword>
<dbReference type="GO" id="GO:0008270">
    <property type="term" value="F:zinc ion binding"/>
    <property type="evidence" value="ECO:0007669"/>
    <property type="project" value="UniProtKB-KW"/>
</dbReference>
<keyword evidence="11" id="KW-0812">Transmembrane</keyword>
<evidence type="ECO:0000313" key="14">
    <source>
        <dbReference type="Proteomes" id="UP000636709"/>
    </source>
</evidence>
<dbReference type="OrthoDB" id="514967at2759"/>
<keyword evidence="11" id="KW-1133">Transmembrane helix</keyword>
<dbReference type="InterPro" id="IPR044817">
    <property type="entry name" value="SBP-like"/>
</dbReference>
<protein>
    <recommendedName>
        <fullName evidence="12">SBP-type domain-containing protein</fullName>
    </recommendedName>
</protein>
<dbReference type="SUPFAM" id="SSF48403">
    <property type="entry name" value="Ankyrin repeat"/>
    <property type="match status" value="1"/>
</dbReference>
<evidence type="ECO:0000256" key="10">
    <source>
        <dbReference type="SAM" id="MobiDB-lite"/>
    </source>
</evidence>
<comment type="caution">
    <text evidence="13">The sequence shown here is derived from an EMBL/GenBank/DDBJ whole genome shotgun (WGS) entry which is preliminary data.</text>
</comment>
<evidence type="ECO:0000259" key="12">
    <source>
        <dbReference type="PROSITE" id="PS51141"/>
    </source>
</evidence>
<comment type="subcellular location">
    <subcellularLocation>
        <location evidence="1">Nucleus</location>
    </subcellularLocation>
</comment>
<dbReference type="InterPro" id="IPR036893">
    <property type="entry name" value="SBP_sf"/>
</dbReference>
<reference evidence="13" key="1">
    <citation type="submission" date="2020-07" db="EMBL/GenBank/DDBJ databases">
        <title>Genome sequence and genetic diversity analysis of an under-domesticated orphan crop, white fonio (Digitaria exilis).</title>
        <authorList>
            <person name="Bennetzen J.L."/>
            <person name="Chen S."/>
            <person name="Ma X."/>
            <person name="Wang X."/>
            <person name="Yssel A.E.J."/>
            <person name="Chaluvadi S.R."/>
            <person name="Johnson M."/>
            <person name="Gangashetty P."/>
            <person name="Hamidou F."/>
            <person name="Sanogo M.D."/>
            <person name="Zwaenepoel A."/>
            <person name="Wallace J."/>
            <person name="Van De Peer Y."/>
            <person name="Van Deynze A."/>
        </authorList>
    </citation>
    <scope>NUCLEOTIDE SEQUENCE</scope>
    <source>
        <tissue evidence="13">Leaves</tissue>
    </source>
</reference>
<evidence type="ECO:0000256" key="6">
    <source>
        <dbReference type="ARBA" id="ARBA00023125"/>
    </source>
</evidence>
<feature type="compositionally biased region" description="Low complexity" evidence="10">
    <location>
        <begin position="57"/>
        <end position="67"/>
    </location>
</feature>
<dbReference type="InterPro" id="IPR036770">
    <property type="entry name" value="Ankyrin_rpt-contain_sf"/>
</dbReference>
<dbReference type="SMART" id="SM00248">
    <property type="entry name" value="ANK"/>
    <property type="match status" value="2"/>
</dbReference>
<dbReference type="GO" id="GO:0005634">
    <property type="term" value="C:nucleus"/>
    <property type="evidence" value="ECO:0007669"/>
    <property type="project" value="UniProtKB-SubCell"/>
</dbReference>
<keyword evidence="14" id="KW-1185">Reference proteome</keyword>
<accession>A0A835BS83</accession>
<keyword evidence="4" id="KW-0862">Zinc</keyword>
<dbReference type="PANTHER" id="PTHR31251:SF230">
    <property type="entry name" value="SQUAMOSA PROMOTER-BINDING-LIKE PROTEIN 6"/>
    <property type="match status" value="1"/>
</dbReference>
<evidence type="ECO:0000256" key="8">
    <source>
        <dbReference type="ARBA" id="ARBA00023242"/>
    </source>
</evidence>
<feature type="compositionally biased region" description="Polar residues" evidence="10">
    <location>
        <begin position="320"/>
        <end position="347"/>
    </location>
</feature>
<proteinExistence type="predicted"/>
<dbReference type="Gene3D" id="4.10.1100.10">
    <property type="entry name" value="Transcription factor, SBP-box domain"/>
    <property type="match status" value="1"/>
</dbReference>
<dbReference type="FunFam" id="4.10.1100.10:FF:000001">
    <property type="entry name" value="Squamosa promoter-binding-like protein 14"/>
    <property type="match status" value="1"/>
</dbReference>
<evidence type="ECO:0000256" key="2">
    <source>
        <dbReference type="ARBA" id="ARBA00022723"/>
    </source>
</evidence>
<keyword evidence="8" id="KW-0539">Nucleus</keyword>
<keyword evidence="5" id="KW-0805">Transcription regulation</keyword>
<dbReference type="Gene3D" id="1.25.40.20">
    <property type="entry name" value="Ankyrin repeat-containing domain"/>
    <property type="match status" value="1"/>
</dbReference>
<keyword evidence="2" id="KW-0479">Metal-binding</keyword>
<evidence type="ECO:0000256" key="5">
    <source>
        <dbReference type="ARBA" id="ARBA00023015"/>
    </source>
</evidence>
<name>A0A835BS83_9POAL</name>
<feature type="region of interest" description="Disordered" evidence="10">
    <location>
        <begin position="371"/>
        <end position="426"/>
    </location>
</feature>
<keyword evidence="7" id="KW-0804">Transcription</keyword>
<evidence type="ECO:0000256" key="1">
    <source>
        <dbReference type="ARBA" id="ARBA00004123"/>
    </source>
</evidence>